<dbReference type="Pfam" id="PF07963">
    <property type="entry name" value="N_methyl"/>
    <property type="match status" value="1"/>
</dbReference>
<evidence type="ECO:0000256" key="6">
    <source>
        <dbReference type="SAM" id="Phobius"/>
    </source>
</evidence>
<dbReference type="GO" id="GO:0016020">
    <property type="term" value="C:membrane"/>
    <property type="evidence" value="ECO:0007669"/>
    <property type="project" value="UniProtKB-SubCell"/>
</dbReference>
<evidence type="ECO:0000256" key="1">
    <source>
        <dbReference type="ARBA" id="ARBA00004167"/>
    </source>
</evidence>
<gene>
    <name evidence="7" type="ORF">KJ970_17130</name>
</gene>
<keyword evidence="4 6" id="KW-1133">Transmembrane helix</keyword>
<evidence type="ECO:0000313" key="8">
    <source>
        <dbReference type="Proteomes" id="UP000777784"/>
    </source>
</evidence>
<dbReference type="Proteomes" id="UP000777784">
    <property type="component" value="Unassembled WGS sequence"/>
</dbReference>
<sequence>MSFFHKRLNQKGFTMIELMVVVVVVAILAAIAVPLYGKYIRNARLTEATGRIGEIITASKAYAQEHQDVAGNPTWPPAVGGGIVDLSATELFTYTITAGGGANASANPLTIRATGTVGLKMAGVLVDVTVPNINSNGSPPIITNL</sequence>
<keyword evidence="5 6" id="KW-0472">Membrane</keyword>
<dbReference type="InterPro" id="IPR045584">
    <property type="entry name" value="Pilin-like"/>
</dbReference>
<proteinExistence type="predicted"/>
<evidence type="ECO:0000313" key="7">
    <source>
        <dbReference type="EMBL" id="MBU2692641.1"/>
    </source>
</evidence>
<evidence type="ECO:0000256" key="2">
    <source>
        <dbReference type="ARBA" id="ARBA00022481"/>
    </source>
</evidence>
<accession>A0A948RZ50</accession>
<protein>
    <submittedName>
        <fullName evidence="7">Prepilin-type N-terminal cleavage/methylation domain-containing protein</fullName>
    </submittedName>
</protein>
<dbReference type="EMBL" id="JAHJDP010000097">
    <property type="protein sequence ID" value="MBU2692641.1"/>
    <property type="molecule type" value="Genomic_DNA"/>
</dbReference>
<dbReference type="Gene3D" id="3.30.700.10">
    <property type="entry name" value="Glycoprotein, Type 4 Pilin"/>
    <property type="match status" value="1"/>
</dbReference>
<name>A0A948RZ50_UNCEI</name>
<evidence type="ECO:0000256" key="4">
    <source>
        <dbReference type="ARBA" id="ARBA00022989"/>
    </source>
</evidence>
<feature type="transmembrane region" description="Helical" evidence="6">
    <location>
        <begin position="12"/>
        <end position="36"/>
    </location>
</feature>
<comment type="subcellular location">
    <subcellularLocation>
        <location evidence="1">Membrane</location>
        <topology evidence="1">Single-pass membrane protein</topology>
    </subcellularLocation>
</comment>
<evidence type="ECO:0000256" key="5">
    <source>
        <dbReference type="ARBA" id="ARBA00023136"/>
    </source>
</evidence>
<dbReference type="NCBIfam" id="TIGR02532">
    <property type="entry name" value="IV_pilin_GFxxxE"/>
    <property type="match status" value="1"/>
</dbReference>
<dbReference type="PANTHER" id="PTHR30093">
    <property type="entry name" value="GENERAL SECRETION PATHWAY PROTEIN G"/>
    <property type="match status" value="1"/>
</dbReference>
<comment type="caution">
    <text evidence="7">The sequence shown here is derived from an EMBL/GenBank/DDBJ whole genome shotgun (WGS) entry which is preliminary data.</text>
</comment>
<dbReference type="AlphaFoldDB" id="A0A948RZ50"/>
<keyword evidence="2" id="KW-0488">Methylation</keyword>
<reference evidence="7" key="1">
    <citation type="submission" date="2021-05" db="EMBL/GenBank/DDBJ databases">
        <title>Energy efficiency and biological interactions define the core microbiome of deep oligotrophic groundwater.</title>
        <authorList>
            <person name="Mehrshad M."/>
            <person name="Lopez-Fernandez M."/>
            <person name="Bell E."/>
            <person name="Bernier-Latmani R."/>
            <person name="Bertilsson S."/>
            <person name="Dopson M."/>
        </authorList>
    </citation>
    <scope>NUCLEOTIDE SEQUENCE</scope>
    <source>
        <strain evidence="7">Modern_marine.mb.64</strain>
    </source>
</reference>
<dbReference type="InterPro" id="IPR012902">
    <property type="entry name" value="N_methyl_site"/>
</dbReference>
<organism evidence="7 8">
    <name type="scientific">Eiseniibacteriota bacterium</name>
    <dbReference type="NCBI Taxonomy" id="2212470"/>
    <lineage>
        <taxon>Bacteria</taxon>
        <taxon>Candidatus Eiseniibacteriota</taxon>
    </lineage>
</organism>
<evidence type="ECO:0000256" key="3">
    <source>
        <dbReference type="ARBA" id="ARBA00022692"/>
    </source>
</evidence>
<keyword evidence="3 6" id="KW-0812">Transmembrane</keyword>
<dbReference type="SUPFAM" id="SSF54523">
    <property type="entry name" value="Pili subunits"/>
    <property type="match status" value="1"/>
</dbReference>
<dbReference type="PANTHER" id="PTHR30093:SF44">
    <property type="entry name" value="TYPE II SECRETION SYSTEM CORE PROTEIN G"/>
    <property type="match status" value="1"/>
</dbReference>